<evidence type="ECO:0000256" key="6">
    <source>
        <dbReference type="ARBA" id="ARBA00023136"/>
    </source>
</evidence>
<dbReference type="OrthoDB" id="8969999at2"/>
<reference evidence="9" key="1">
    <citation type="submission" date="2019-01" db="EMBL/GenBank/DDBJ databases">
        <title>Gri0909 isolated from a small marine red alga.</title>
        <authorList>
            <person name="Kim J."/>
            <person name="Jeong S.E."/>
            <person name="Jeon C.O."/>
        </authorList>
    </citation>
    <scope>NUCLEOTIDE SEQUENCE [LARGE SCALE GENOMIC DNA]</scope>
    <source>
        <strain evidence="9">Gri0909</strain>
    </source>
</reference>
<name>A0A437QJP3_9PROT</name>
<evidence type="ECO:0000256" key="1">
    <source>
        <dbReference type="ARBA" id="ARBA00004651"/>
    </source>
</evidence>
<keyword evidence="4 7" id="KW-0812">Transmembrane</keyword>
<feature type="transmembrane region" description="Helical" evidence="7">
    <location>
        <begin position="339"/>
        <end position="364"/>
    </location>
</feature>
<organism evidence="8 9">
    <name type="scientific">Hwanghaeella grinnelliae</name>
    <dbReference type="NCBI Taxonomy" id="2500179"/>
    <lineage>
        <taxon>Bacteria</taxon>
        <taxon>Pseudomonadati</taxon>
        <taxon>Pseudomonadota</taxon>
        <taxon>Alphaproteobacteria</taxon>
        <taxon>Rhodospirillales</taxon>
        <taxon>Rhodospirillaceae</taxon>
        <taxon>Hwanghaeella</taxon>
    </lineage>
</organism>
<dbReference type="InterPro" id="IPR014047">
    <property type="entry name" value="Chr_Tranpt_l_chain"/>
</dbReference>
<dbReference type="GO" id="GO:0005886">
    <property type="term" value="C:plasma membrane"/>
    <property type="evidence" value="ECO:0007669"/>
    <property type="project" value="UniProtKB-SubCell"/>
</dbReference>
<evidence type="ECO:0000313" key="8">
    <source>
        <dbReference type="EMBL" id="RVU34726.1"/>
    </source>
</evidence>
<evidence type="ECO:0000256" key="7">
    <source>
        <dbReference type="SAM" id="Phobius"/>
    </source>
</evidence>
<dbReference type="PANTHER" id="PTHR33567:SF3">
    <property type="entry name" value="CHROMATE ION TRANSPORTER (EUROFUNG)"/>
    <property type="match status" value="1"/>
</dbReference>
<dbReference type="AlphaFoldDB" id="A0A437QJP3"/>
<feature type="transmembrane region" description="Helical" evidence="7">
    <location>
        <begin position="199"/>
        <end position="223"/>
    </location>
</feature>
<dbReference type="Proteomes" id="UP000287447">
    <property type="component" value="Unassembled WGS sequence"/>
</dbReference>
<keyword evidence="5 7" id="KW-1133">Transmembrane helix</keyword>
<dbReference type="EMBL" id="SADE01000003">
    <property type="protein sequence ID" value="RVU34726.1"/>
    <property type="molecule type" value="Genomic_DNA"/>
</dbReference>
<proteinExistence type="inferred from homology"/>
<feature type="transmembrane region" description="Helical" evidence="7">
    <location>
        <begin position="148"/>
        <end position="179"/>
    </location>
</feature>
<evidence type="ECO:0000256" key="2">
    <source>
        <dbReference type="ARBA" id="ARBA00005262"/>
    </source>
</evidence>
<dbReference type="PANTHER" id="PTHR33567">
    <property type="entry name" value="CHROMATE ION TRANSPORTER (EUROFUNG)"/>
    <property type="match status" value="1"/>
</dbReference>
<dbReference type="InterPro" id="IPR003370">
    <property type="entry name" value="Chromate_transpt"/>
</dbReference>
<comment type="similarity">
    <text evidence="2">Belongs to the chromate ion transporter (CHR) (TC 2.A.51) family.</text>
</comment>
<keyword evidence="3" id="KW-1003">Cell membrane</keyword>
<feature type="transmembrane region" description="Helical" evidence="7">
    <location>
        <begin position="384"/>
        <end position="402"/>
    </location>
</feature>
<keyword evidence="9" id="KW-1185">Reference proteome</keyword>
<dbReference type="NCBIfam" id="TIGR00937">
    <property type="entry name" value="2A51"/>
    <property type="match status" value="1"/>
</dbReference>
<protein>
    <submittedName>
        <fullName evidence="8">Chromate efflux transporter</fullName>
    </submittedName>
</protein>
<evidence type="ECO:0000256" key="5">
    <source>
        <dbReference type="ARBA" id="ARBA00022989"/>
    </source>
</evidence>
<dbReference type="PIRSF" id="PIRSF004810">
    <property type="entry name" value="ChrA"/>
    <property type="match status" value="1"/>
</dbReference>
<evidence type="ECO:0000313" key="9">
    <source>
        <dbReference type="Proteomes" id="UP000287447"/>
    </source>
</evidence>
<comment type="caution">
    <text evidence="8">The sequence shown here is derived from an EMBL/GenBank/DDBJ whole genome shotgun (WGS) entry which is preliminary data.</text>
</comment>
<dbReference type="GO" id="GO:0015109">
    <property type="term" value="F:chromate transmembrane transporter activity"/>
    <property type="evidence" value="ECO:0007669"/>
    <property type="project" value="InterPro"/>
</dbReference>
<feature type="transmembrane region" description="Helical" evidence="7">
    <location>
        <begin position="305"/>
        <end position="327"/>
    </location>
</feature>
<evidence type="ECO:0000256" key="4">
    <source>
        <dbReference type="ARBA" id="ARBA00022692"/>
    </source>
</evidence>
<dbReference type="RefSeq" id="WP_127766823.1">
    <property type="nucleotide sequence ID" value="NZ_SADE01000003.1"/>
</dbReference>
<feature type="transmembrane region" description="Helical" evidence="7">
    <location>
        <begin position="80"/>
        <end position="106"/>
    </location>
</feature>
<sequence length="403" mass="40991">MPERKASSGVFEILVIFLRLGLTSFGGPVAHLGYFRTEFVERRKWLTDSHYGEVVALCQFLPGPASSQVGLALGLMRGGYLGALAAWVGFTLPSAAVMIAVAYGLGGSADPLVVGLVHGLKLVAVAIVAQAVIGMARSLCPDRATAGIAFAALVFLSLIGGALAQIAVIVAGAVLGLVLLRKDRIADRAAGDADPGFCVSNAVGGAASVLFLGFLFGLPLALTFWPSEALSLFEAFYRAGALVFGGGHVILPLLENAVVGKGWMNSDTFLSGYGAAQAVPGPLFTLAAYLGAAGDQSPNGLAGGALALVAIFLPSVFLVPAGLSMWARIRTAQSARSGVAGVNAAVVGLLGAALYDPIFVSIVHQPHDFALAAAGLALLQVGRVHPILVVVLGAAAGILLTMI</sequence>
<accession>A0A437QJP3</accession>
<dbReference type="Pfam" id="PF02417">
    <property type="entry name" value="Chromate_transp"/>
    <property type="match status" value="2"/>
</dbReference>
<comment type="subcellular location">
    <subcellularLocation>
        <location evidence="1">Cell membrane</location>
        <topology evidence="1">Multi-pass membrane protein</topology>
    </subcellularLocation>
</comment>
<evidence type="ECO:0000256" key="3">
    <source>
        <dbReference type="ARBA" id="ARBA00022475"/>
    </source>
</evidence>
<feature type="transmembrane region" description="Helical" evidence="7">
    <location>
        <begin position="235"/>
        <end position="254"/>
    </location>
</feature>
<feature type="transmembrane region" description="Helical" evidence="7">
    <location>
        <begin position="13"/>
        <end position="35"/>
    </location>
</feature>
<feature type="transmembrane region" description="Helical" evidence="7">
    <location>
        <begin position="112"/>
        <end position="136"/>
    </location>
</feature>
<gene>
    <name evidence="8" type="primary">chrA</name>
    <name evidence="8" type="ORF">EOI86_17900</name>
</gene>
<keyword evidence="6 7" id="KW-0472">Membrane</keyword>